<proteinExistence type="predicted"/>
<keyword evidence="3" id="KW-1185">Reference proteome</keyword>
<evidence type="ECO:0000313" key="3">
    <source>
        <dbReference type="Proteomes" id="UP001472677"/>
    </source>
</evidence>
<protein>
    <submittedName>
        <fullName evidence="2">Uncharacterized protein</fullName>
    </submittedName>
</protein>
<organism evidence="2 3">
    <name type="scientific">Hibiscus sabdariffa</name>
    <name type="common">roselle</name>
    <dbReference type="NCBI Taxonomy" id="183260"/>
    <lineage>
        <taxon>Eukaryota</taxon>
        <taxon>Viridiplantae</taxon>
        <taxon>Streptophyta</taxon>
        <taxon>Embryophyta</taxon>
        <taxon>Tracheophyta</taxon>
        <taxon>Spermatophyta</taxon>
        <taxon>Magnoliopsida</taxon>
        <taxon>eudicotyledons</taxon>
        <taxon>Gunneridae</taxon>
        <taxon>Pentapetalae</taxon>
        <taxon>rosids</taxon>
        <taxon>malvids</taxon>
        <taxon>Malvales</taxon>
        <taxon>Malvaceae</taxon>
        <taxon>Malvoideae</taxon>
        <taxon>Hibiscus</taxon>
    </lineage>
</organism>
<accession>A0ABR2FGG4</accession>
<feature type="region of interest" description="Disordered" evidence="1">
    <location>
        <begin position="90"/>
        <end position="113"/>
    </location>
</feature>
<dbReference type="Proteomes" id="UP001472677">
    <property type="component" value="Unassembled WGS sequence"/>
</dbReference>
<reference evidence="2 3" key="1">
    <citation type="journal article" date="2024" name="G3 (Bethesda)">
        <title>Genome assembly of Hibiscus sabdariffa L. provides insights into metabolisms of medicinal natural products.</title>
        <authorList>
            <person name="Kim T."/>
        </authorList>
    </citation>
    <scope>NUCLEOTIDE SEQUENCE [LARGE SCALE GENOMIC DNA]</scope>
    <source>
        <strain evidence="2">TK-2024</strain>
        <tissue evidence="2">Old leaves</tissue>
    </source>
</reference>
<dbReference type="EMBL" id="JBBPBM010000006">
    <property type="protein sequence ID" value="KAK8579931.1"/>
    <property type="molecule type" value="Genomic_DNA"/>
</dbReference>
<evidence type="ECO:0000256" key="1">
    <source>
        <dbReference type="SAM" id="MobiDB-lite"/>
    </source>
</evidence>
<evidence type="ECO:0000313" key="2">
    <source>
        <dbReference type="EMBL" id="KAK8579931.1"/>
    </source>
</evidence>
<name>A0ABR2FGG4_9ROSI</name>
<sequence>MANNNYGAAIADMEAPSLNLLNPTHFPLGNKINETSQSQLLHYPPPQVPFTSMNSDEMGHCSNFVVDHGDNLTDNSSSWYLQLPAIPPATAGPAADASVSNDPGDSSSASSYNGAAAASPYWSELFFDDSIMHEIIS</sequence>
<gene>
    <name evidence="2" type="ORF">V6N12_070227</name>
</gene>
<comment type="caution">
    <text evidence="2">The sequence shown here is derived from an EMBL/GenBank/DDBJ whole genome shotgun (WGS) entry which is preliminary data.</text>
</comment>